<feature type="domain" description="Nephrocystin 3-like N-terminal" evidence="3">
    <location>
        <begin position="255"/>
        <end position="349"/>
    </location>
</feature>
<dbReference type="InterPro" id="IPR027417">
    <property type="entry name" value="P-loop_NTPase"/>
</dbReference>
<gene>
    <name evidence="4" type="ORF">AGABI1DRAFT_129753</name>
</gene>
<feature type="compositionally biased region" description="Low complexity" evidence="2">
    <location>
        <begin position="1"/>
        <end position="23"/>
    </location>
</feature>
<evidence type="ECO:0000259" key="3">
    <source>
        <dbReference type="Pfam" id="PF24883"/>
    </source>
</evidence>
<proteinExistence type="predicted"/>
<dbReference type="GeneID" id="18827084"/>
<sequence>MSHQLSASRWSHPSRHSSPAPASTRCSPVPPPSDAERISSGPTSAYHRPLHINSVTGCLPAPPLLNVQPIYATQQSTSIHQLEHSTYQSFLIPQLPAPLAQVPLKQESCSPAAIIPFPDPTIINSVQSLRNSPPLHTVQPSITIHPPEDSTHQNILNRQESLYLPHGQASTFQTQSHYTHHQSQGMFSGSHGLAFSGNTFIDNSITSDNFMKEFLQHTIIGAEFDSSDRHPPPKCHPGTRLAIMKRCQMFIVQCDGKEKIRWVVGPAGVGKTAIMQGVAEETPADASVFLSVNGRQDGTKVFTTIAYQLATKYEPYRQYVRDEISRDPSILRKSLPAQFRKFMQELLELIADFCIKYPTSPIVWIVSSRPEPHIISFFDDARVASAYTKEEVETDSNEACEEVQLYLRDELNRIKLASPALRHKREWPSELDYTRIATAAGGLFAYASTVVRYIGDPHYRDPVAQLGRVLETIDDGSMKGVSRSDHPLVQLDALYQRILSNIPADTMINTRKLLLMRSALPSGSFRLTCNQLGLSEAAAYGAVSYIHAVMKAPAPENADDEDLEYFHKSFLEFLYDFKRSGFSHDVEDDAHQLQAQDMYRIVEQVPNDLDSMDRGYAVRCGICGELKSGPRFCDNISLSWPGDERYQISDDHLRLKLYRGAMTGMCIGFFRRIKFYLNMSSFHFLTTRFSVLDSLFPLSHLRGFAFGEFRSKLTELGKLVQVPLRTLDFAAICGRIDVRFRSPIGTDVERFDQWNPSCTHTKVADDLRQWRGWWTAFCRSTAGQGQDATHTDISRFSIKASHQQIAKHNHDPTCLYCSQRFARLLVDNPDQLATVFVDSTEMSYVDLSFVDPDDGVSKWRYRFSHSGAPSSTSNP</sequence>
<dbReference type="RefSeq" id="XP_007331346.1">
    <property type="nucleotide sequence ID" value="XM_007331284.1"/>
</dbReference>
<accession>K5X456</accession>
<keyword evidence="5" id="KW-1185">Reference proteome</keyword>
<feature type="region of interest" description="Disordered" evidence="2">
    <location>
        <begin position="1"/>
        <end position="46"/>
    </location>
</feature>
<name>K5X456_AGABU</name>
<dbReference type="Pfam" id="PF24883">
    <property type="entry name" value="NPHP3_N"/>
    <property type="match status" value="1"/>
</dbReference>
<evidence type="ECO:0000313" key="5">
    <source>
        <dbReference type="Proteomes" id="UP000008493"/>
    </source>
</evidence>
<dbReference type="HOGENOM" id="CLU_000288_6_15_1"/>
<organism evidence="4 5">
    <name type="scientific">Agaricus bisporus var. burnettii (strain JB137-S8 / ATCC MYA-4627 / FGSC 10392)</name>
    <name type="common">White button mushroom</name>
    <dbReference type="NCBI Taxonomy" id="597362"/>
    <lineage>
        <taxon>Eukaryota</taxon>
        <taxon>Fungi</taxon>
        <taxon>Dikarya</taxon>
        <taxon>Basidiomycota</taxon>
        <taxon>Agaricomycotina</taxon>
        <taxon>Agaricomycetes</taxon>
        <taxon>Agaricomycetidae</taxon>
        <taxon>Agaricales</taxon>
        <taxon>Agaricineae</taxon>
        <taxon>Agaricaceae</taxon>
        <taxon>Agaricus</taxon>
    </lineage>
</organism>
<dbReference type="OrthoDB" id="163438at2759"/>
<dbReference type="Proteomes" id="UP000008493">
    <property type="component" value="Unassembled WGS sequence"/>
</dbReference>
<dbReference type="InterPro" id="IPR056884">
    <property type="entry name" value="NPHP3-like_N"/>
</dbReference>
<reference evidence="5" key="1">
    <citation type="journal article" date="2012" name="Proc. Natl. Acad. Sci. U.S.A.">
        <title>Genome sequence of the button mushroom Agaricus bisporus reveals mechanisms governing adaptation to a humic-rich ecological niche.</title>
        <authorList>
            <person name="Morin E."/>
            <person name="Kohler A."/>
            <person name="Baker A.R."/>
            <person name="Foulongne-Oriol M."/>
            <person name="Lombard V."/>
            <person name="Nagy L.G."/>
            <person name="Ohm R.A."/>
            <person name="Patyshakuliyeva A."/>
            <person name="Brun A."/>
            <person name="Aerts A.L."/>
            <person name="Bailey A.M."/>
            <person name="Billette C."/>
            <person name="Coutinho P.M."/>
            <person name="Deakin G."/>
            <person name="Doddapaneni H."/>
            <person name="Floudas D."/>
            <person name="Grimwood J."/>
            <person name="Hilden K."/>
            <person name="Kuees U."/>
            <person name="LaButti K.M."/>
            <person name="Lapidus A."/>
            <person name="Lindquist E.A."/>
            <person name="Lucas S.M."/>
            <person name="Murat C."/>
            <person name="Riley R.W."/>
            <person name="Salamov A.A."/>
            <person name="Schmutz J."/>
            <person name="Subramanian V."/>
            <person name="Woesten H.A.B."/>
            <person name="Xu J."/>
            <person name="Eastwood D.C."/>
            <person name="Foster G.D."/>
            <person name="Sonnenberg A.S."/>
            <person name="Cullen D."/>
            <person name="de Vries R.P."/>
            <person name="Lundell T."/>
            <person name="Hibbett D.S."/>
            <person name="Henrissat B."/>
            <person name="Burton K.S."/>
            <person name="Kerrigan R.W."/>
            <person name="Challen M.P."/>
            <person name="Grigoriev I.V."/>
            <person name="Martin F."/>
        </authorList>
    </citation>
    <scope>NUCLEOTIDE SEQUENCE [LARGE SCALE GENOMIC DNA]</scope>
    <source>
        <strain evidence="5">JB137-S8 / ATCC MYA-4627 / FGSC 10392</strain>
    </source>
</reference>
<dbReference type="SUPFAM" id="SSF52540">
    <property type="entry name" value="P-loop containing nucleoside triphosphate hydrolases"/>
    <property type="match status" value="1"/>
</dbReference>
<dbReference type="InParanoid" id="K5X456"/>
<dbReference type="OMA" id="QDATHTD"/>
<protein>
    <recommendedName>
        <fullName evidence="3">Nephrocystin 3-like N-terminal domain-containing protein</fullName>
    </recommendedName>
</protein>
<evidence type="ECO:0000313" key="4">
    <source>
        <dbReference type="EMBL" id="EKM77968.1"/>
    </source>
</evidence>
<keyword evidence="1" id="KW-0677">Repeat</keyword>
<dbReference type="EMBL" id="JH971393">
    <property type="protein sequence ID" value="EKM77968.1"/>
    <property type="molecule type" value="Genomic_DNA"/>
</dbReference>
<evidence type="ECO:0000256" key="2">
    <source>
        <dbReference type="SAM" id="MobiDB-lite"/>
    </source>
</evidence>
<evidence type="ECO:0000256" key="1">
    <source>
        <dbReference type="ARBA" id="ARBA00022737"/>
    </source>
</evidence>
<dbReference type="KEGG" id="abp:AGABI1DRAFT129753"/>
<dbReference type="AlphaFoldDB" id="K5X456"/>